<evidence type="ECO:0000313" key="2">
    <source>
        <dbReference type="EMBL" id="KAG5584025.1"/>
    </source>
</evidence>
<feature type="compositionally biased region" description="Basic and acidic residues" evidence="1">
    <location>
        <begin position="28"/>
        <end position="41"/>
    </location>
</feature>
<keyword evidence="3" id="KW-1185">Reference proteome</keyword>
<evidence type="ECO:0000256" key="1">
    <source>
        <dbReference type="SAM" id="MobiDB-lite"/>
    </source>
</evidence>
<protein>
    <submittedName>
        <fullName evidence="2">Uncharacterized protein</fullName>
    </submittedName>
</protein>
<feature type="compositionally biased region" description="Polar residues" evidence="1">
    <location>
        <begin position="44"/>
        <end position="69"/>
    </location>
</feature>
<feature type="region of interest" description="Disordered" evidence="1">
    <location>
        <begin position="14"/>
        <end position="69"/>
    </location>
</feature>
<gene>
    <name evidence="2" type="ORF">H5410_044459</name>
</gene>
<reference evidence="2 3" key="1">
    <citation type="submission" date="2020-09" db="EMBL/GenBank/DDBJ databases">
        <title>De no assembly of potato wild relative species, Solanum commersonii.</title>
        <authorList>
            <person name="Cho K."/>
        </authorList>
    </citation>
    <scope>NUCLEOTIDE SEQUENCE [LARGE SCALE GENOMIC DNA]</scope>
    <source>
        <strain evidence="2">LZ3.2</strain>
        <tissue evidence="2">Leaf</tissue>
    </source>
</reference>
<sequence>MVYKHENIVADDIDQQMAQSNNVGSSSRSHDREMQIKHEKIQPAASSRTAAQPPSATGTAAAQKPSSTSRAATVIVRILSLIKFNPLLIVDLRRGGGRPNKYWGEVIMHDMSHCNLSRIQFECYMKNIKPHDGTGRLFDLR</sequence>
<evidence type="ECO:0000313" key="3">
    <source>
        <dbReference type="Proteomes" id="UP000824120"/>
    </source>
</evidence>
<dbReference type="AlphaFoldDB" id="A0A9J5X6V9"/>
<dbReference type="Proteomes" id="UP000824120">
    <property type="component" value="Chromosome 9"/>
</dbReference>
<comment type="caution">
    <text evidence="2">The sequence shown here is derived from an EMBL/GenBank/DDBJ whole genome shotgun (WGS) entry which is preliminary data.</text>
</comment>
<proteinExistence type="predicted"/>
<feature type="compositionally biased region" description="Polar residues" evidence="1">
    <location>
        <begin position="16"/>
        <end position="27"/>
    </location>
</feature>
<dbReference type="EMBL" id="JACXVP010000009">
    <property type="protein sequence ID" value="KAG5584025.1"/>
    <property type="molecule type" value="Genomic_DNA"/>
</dbReference>
<organism evidence="2 3">
    <name type="scientific">Solanum commersonii</name>
    <name type="common">Commerson's wild potato</name>
    <name type="synonym">Commerson's nightshade</name>
    <dbReference type="NCBI Taxonomy" id="4109"/>
    <lineage>
        <taxon>Eukaryota</taxon>
        <taxon>Viridiplantae</taxon>
        <taxon>Streptophyta</taxon>
        <taxon>Embryophyta</taxon>
        <taxon>Tracheophyta</taxon>
        <taxon>Spermatophyta</taxon>
        <taxon>Magnoliopsida</taxon>
        <taxon>eudicotyledons</taxon>
        <taxon>Gunneridae</taxon>
        <taxon>Pentapetalae</taxon>
        <taxon>asterids</taxon>
        <taxon>lamiids</taxon>
        <taxon>Solanales</taxon>
        <taxon>Solanaceae</taxon>
        <taxon>Solanoideae</taxon>
        <taxon>Solaneae</taxon>
        <taxon>Solanum</taxon>
    </lineage>
</organism>
<accession>A0A9J5X6V9</accession>
<name>A0A9J5X6V9_SOLCO</name>